<sequence length="70" mass="8337">MRLLICLHSSKVNDFCVINLYFLVVKDRLFLQKPAAFHSEKRCKDKQKKSRLQVFSEVKKQGYKEGYKKV</sequence>
<proteinExistence type="predicted"/>
<evidence type="ECO:0000313" key="1">
    <source>
        <dbReference type="EMBL" id="RGW41765.1"/>
    </source>
</evidence>
<organism evidence="1 2">
    <name type="scientific">Segatella copri</name>
    <dbReference type="NCBI Taxonomy" id="165179"/>
    <lineage>
        <taxon>Bacteria</taxon>
        <taxon>Pseudomonadati</taxon>
        <taxon>Bacteroidota</taxon>
        <taxon>Bacteroidia</taxon>
        <taxon>Bacteroidales</taxon>
        <taxon>Prevotellaceae</taxon>
        <taxon>Segatella</taxon>
    </lineage>
</organism>
<accession>A0AA92TWE6</accession>
<protein>
    <submittedName>
        <fullName evidence="1">Uncharacterized protein</fullName>
    </submittedName>
</protein>
<dbReference type="EMBL" id="QSAG01000026">
    <property type="protein sequence ID" value="RGW41765.1"/>
    <property type="molecule type" value="Genomic_DNA"/>
</dbReference>
<reference evidence="1 2" key="1">
    <citation type="submission" date="2018-08" db="EMBL/GenBank/DDBJ databases">
        <title>A genome reference for cultivated species of the human gut microbiota.</title>
        <authorList>
            <person name="Zou Y."/>
            <person name="Xue W."/>
            <person name="Luo G."/>
        </authorList>
    </citation>
    <scope>NUCLEOTIDE SEQUENCE [LARGE SCALE GENOMIC DNA]</scope>
    <source>
        <strain evidence="1 2">AF12-50</strain>
    </source>
</reference>
<evidence type="ECO:0000313" key="2">
    <source>
        <dbReference type="Proteomes" id="UP000283785"/>
    </source>
</evidence>
<name>A0AA92TWE6_9BACT</name>
<gene>
    <name evidence="1" type="ORF">DWV76_12120</name>
</gene>
<comment type="caution">
    <text evidence="1">The sequence shown here is derived from an EMBL/GenBank/DDBJ whole genome shotgun (WGS) entry which is preliminary data.</text>
</comment>
<dbReference type="AlphaFoldDB" id="A0AA92TWE6"/>
<dbReference type="Proteomes" id="UP000283785">
    <property type="component" value="Unassembled WGS sequence"/>
</dbReference>